<evidence type="ECO:0000313" key="1">
    <source>
        <dbReference type="Proteomes" id="UP000887565"/>
    </source>
</evidence>
<dbReference type="WBParaSite" id="nRc.2.0.1.t40283-RA">
    <property type="protein sequence ID" value="nRc.2.0.1.t40283-RA"/>
    <property type="gene ID" value="nRc.2.0.1.g40283"/>
</dbReference>
<reference evidence="2" key="1">
    <citation type="submission" date="2022-11" db="UniProtKB">
        <authorList>
            <consortium name="WormBaseParasite"/>
        </authorList>
    </citation>
    <scope>IDENTIFICATION</scope>
</reference>
<accession>A0A915KRI0</accession>
<dbReference type="Proteomes" id="UP000887565">
    <property type="component" value="Unplaced"/>
</dbReference>
<protein>
    <submittedName>
        <fullName evidence="2">Uncharacterized protein</fullName>
    </submittedName>
</protein>
<proteinExistence type="predicted"/>
<evidence type="ECO:0000313" key="2">
    <source>
        <dbReference type="WBParaSite" id="nRc.2.0.1.t40283-RA"/>
    </source>
</evidence>
<dbReference type="AlphaFoldDB" id="A0A915KRI0"/>
<sequence>MEMAITLLSSVVHGQNWIIIRPFAAMRGACPRLHVRAKQLQFTTTAYKILLMQKTWNCDADSNKQNAKQYVNKDNLHKYCKKINNEFSGSITNGGT</sequence>
<name>A0A915KRI0_ROMCU</name>
<keyword evidence="1" id="KW-1185">Reference proteome</keyword>
<organism evidence="1 2">
    <name type="scientific">Romanomermis culicivorax</name>
    <name type="common">Nematode worm</name>
    <dbReference type="NCBI Taxonomy" id="13658"/>
    <lineage>
        <taxon>Eukaryota</taxon>
        <taxon>Metazoa</taxon>
        <taxon>Ecdysozoa</taxon>
        <taxon>Nematoda</taxon>
        <taxon>Enoplea</taxon>
        <taxon>Dorylaimia</taxon>
        <taxon>Mermithida</taxon>
        <taxon>Mermithoidea</taxon>
        <taxon>Mermithidae</taxon>
        <taxon>Romanomermis</taxon>
    </lineage>
</organism>